<accession>A0ABN8QMJ4</accession>
<name>A0ABN8QMJ4_9CNID</name>
<comment type="caution">
    <text evidence="2">The sequence shown here is derived from an EMBL/GenBank/DDBJ whole genome shotgun (WGS) entry which is preliminary data.</text>
</comment>
<gene>
    <name evidence="2" type="ORF">PLOB_00007837</name>
</gene>
<proteinExistence type="predicted"/>
<reference evidence="2 3" key="1">
    <citation type="submission" date="2022-05" db="EMBL/GenBank/DDBJ databases">
        <authorList>
            <consortium name="Genoscope - CEA"/>
            <person name="William W."/>
        </authorList>
    </citation>
    <scope>NUCLEOTIDE SEQUENCE [LARGE SCALE GENOMIC DNA]</scope>
</reference>
<dbReference type="EMBL" id="CALNXK010000138">
    <property type="protein sequence ID" value="CAH3166783.1"/>
    <property type="molecule type" value="Genomic_DNA"/>
</dbReference>
<keyword evidence="3" id="KW-1185">Reference proteome</keyword>
<evidence type="ECO:0000313" key="3">
    <source>
        <dbReference type="Proteomes" id="UP001159405"/>
    </source>
</evidence>
<organism evidence="2 3">
    <name type="scientific">Porites lobata</name>
    <dbReference type="NCBI Taxonomy" id="104759"/>
    <lineage>
        <taxon>Eukaryota</taxon>
        <taxon>Metazoa</taxon>
        <taxon>Cnidaria</taxon>
        <taxon>Anthozoa</taxon>
        <taxon>Hexacorallia</taxon>
        <taxon>Scleractinia</taxon>
        <taxon>Fungiina</taxon>
        <taxon>Poritidae</taxon>
        <taxon>Porites</taxon>
    </lineage>
</organism>
<protein>
    <submittedName>
        <fullName evidence="2">Uncharacterized protein</fullName>
    </submittedName>
</protein>
<evidence type="ECO:0000313" key="2">
    <source>
        <dbReference type="EMBL" id="CAH3166783.1"/>
    </source>
</evidence>
<dbReference type="Proteomes" id="UP001159405">
    <property type="component" value="Unassembled WGS sequence"/>
</dbReference>
<evidence type="ECO:0000256" key="1">
    <source>
        <dbReference type="SAM" id="MobiDB-lite"/>
    </source>
</evidence>
<sequence>MWGAFQEFTCDLLNGVEGMPANIAKGVAGGFLLCEKLRGTIAEFSALREDIFDFQFDLMDVLARVIRGNVAKKLSMSIQREGGDFLHADQLLGGFFMTQIFLQSQAWLYCDKLQYRNNGKPVEACNTANGVFTNNELDNIVAYTDHDTYASIERTVYIPSIPQFDGDLADTDAGSYSSAESEMLFKLPEEHISYVTVYQEGHRKATCPDEIPNPYSLCGNLPKICHSSASVPGKSLLPTTLSRWRVHYTMQSGIEEKKWKAPRSKTNLYFIAKLKLRMLPSVLIRERREKASKTKEKCCRGNTYRFSLVSQECKDCPTDSTSRLGGYYCQEEEEEKPGRRKHKIVPASQGKD</sequence>
<feature type="region of interest" description="Disordered" evidence="1">
    <location>
        <begin position="331"/>
        <end position="352"/>
    </location>
</feature>